<dbReference type="STRING" id="45056.Lade_1686"/>
<dbReference type="RefSeq" id="WP_058462761.1">
    <property type="nucleotide sequence ID" value="NZ_CAAAHS010000013.1"/>
</dbReference>
<dbReference type="NCBIfam" id="NF038036">
    <property type="entry name" value="TCP11_Legionella"/>
    <property type="match status" value="1"/>
</dbReference>
<accession>A0A0W0R1Y4</accession>
<name>A0A0W0R1Y4_9GAMM</name>
<dbReference type="GO" id="GO:0007165">
    <property type="term" value="P:signal transduction"/>
    <property type="evidence" value="ECO:0007669"/>
    <property type="project" value="TreeGrafter"/>
</dbReference>
<dbReference type="InterPro" id="IPR008862">
    <property type="entry name" value="Tcp11"/>
</dbReference>
<dbReference type="PANTHER" id="PTHR12832">
    <property type="entry name" value="TESTIS-SPECIFIC PROTEIN PBS13 T-COMPLEX 11"/>
    <property type="match status" value="1"/>
</dbReference>
<proteinExistence type="predicted"/>
<dbReference type="PANTHER" id="PTHR12832:SF11">
    <property type="entry name" value="LD23868P"/>
    <property type="match status" value="1"/>
</dbReference>
<dbReference type="KEGG" id="ladl:NCTC12735_00941"/>
<reference evidence="2 4" key="1">
    <citation type="submission" date="2015-11" db="EMBL/GenBank/DDBJ databases">
        <title>Identification of large and diverse effector repertoires of 38 Legionella species.</title>
        <authorList>
            <person name="Burstein D."/>
            <person name="Amaro F."/>
            <person name="Zusman T."/>
            <person name="Lifshitz Z."/>
            <person name="Cohen O."/>
            <person name="Gilbert J.A."/>
            <person name="Pupko T."/>
            <person name="Shuman H.A."/>
            <person name="Segal G."/>
        </authorList>
    </citation>
    <scope>NUCLEOTIDE SEQUENCE [LARGE SCALE GENOMIC DNA]</scope>
    <source>
        <strain evidence="2 4">1762-AUS-E</strain>
    </source>
</reference>
<organism evidence="2 4">
    <name type="scientific">Legionella adelaidensis</name>
    <dbReference type="NCBI Taxonomy" id="45056"/>
    <lineage>
        <taxon>Bacteria</taxon>
        <taxon>Pseudomonadati</taxon>
        <taxon>Pseudomonadota</taxon>
        <taxon>Gammaproteobacteria</taxon>
        <taxon>Legionellales</taxon>
        <taxon>Legionellaceae</taxon>
        <taxon>Legionella</taxon>
    </lineage>
</organism>
<evidence type="ECO:0000256" key="1">
    <source>
        <dbReference type="SAM" id="MobiDB-lite"/>
    </source>
</evidence>
<evidence type="ECO:0000313" key="3">
    <source>
        <dbReference type="EMBL" id="VEH85314.1"/>
    </source>
</evidence>
<keyword evidence="4" id="KW-1185">Reference proteome</keyword>
<sequence>MGVKAFGNTSFFGSQQPSNLGHNPQEEILQAAKKIQFLWRQTHLKQTAKESSKYVNRIVSLKKAQAQSFTELEEFLRDPSIQTLTHKLLLHLEQAKTLVIPDREQLPAFQVSERIFLSAYLIATKPDHIIEDPTELDHRIIQNAGEMLVAFEKLCKFMSQTYLPAPPARVSSPMARETPSSDNVFASMEQLHIEQTNERMQKDHRFLAEGRPYLENFHKAQMAYYAIFADWELHNSTRLVKIFIAKYLHIESRHFEALNNLDPRELEWCEAFRQQQKVLREKIKELKGEEGLFMLEEELKAHQQMLEANKWTLAPPDVLMHEMALNPHFTLTESDSLILPENDVSQAIGALELENVEPILTVLEEIRDHISYLVPHNQQFIANLWEEFNREGIGALIREVGIEDALYKVIFALFEKIKLLESPAHLPETQAFLKELDFKLSLQGTDRNLILKTAIEFIYKKLSEINRDLGNYYINQSRLSVSHNIETFEQSRFKERLGKKQFNLANVLESLNQIVVSPEKFQLTTAALCSKHVASHVARAILLSTLQHNGQLEASALPETFYLDHKRLIQWHRRFQQLFYTGSMLAFMETAALQLGTKIPPSEIIEQKETLLRLLDAGELDTPEKVADFATTSLMIVLAKQGKIISPREESLFRTLAGNICTGNHKAAEIIRNRLSNHLSMFLSKGYFPEQVQGKSKVYGLESEIAKLGDDILPVLHLHLKVHGKFYRKRMEARLWEPLYKIFREPHPPSDIPSMVAIEEESIVATHAYIQKLSFMLSGLILIQQRIFHENAWELGLMLDPSTLKEHAVTKDIIKMVNDPSISLDTIENKLLELMKKVAAEHNITYEADDERKMARMFSLAKTAQTPGSKVVLAELTTVCRKAAKGPLPKINHELISLFPDEIKKMCDQVNKIMEDVKEYHTVADSEPLAQQIPMMRSGKTLGL</sequence>
<dbReference type="Proteomes" id="UP000054859">
    <property type="component" value="Unassembled WGS sequence"/>
</dbReference>
<keyword evidence="3" id="KW-0614">Plasmid</keyword>
<reference evidence="3 5" key="2">
    <citation type="submission" date="2018-12" db="EMBL/GenBank/DDBJ databases">
        <authorList>
            <consortium name="Pathogen Informatics"/>
        </authorList>
    </citation>
    <scope>NUCLEOTIDE SEQUENCE [LARGE SCALE GENOMIC DNA]</scope>
    <source>
        <strain evidence="3 5">NCTC12735</strain>
        <plasmid evidence="5">13</plasmid>
    </source>
</reference>
<evidence type="ECO:0000313" key="2">
    <source>
        <dbReference type="EMBL" id="KTC65006.1"/>
    </source>
</evidence>
<protein>
    <submittedName>
        <fullName evidence="2">T-complex protein 11</fullName>
    </submittedName>
</protein>
<dbReference type="Proteomes" id="UP000281170">
    <property type="component" value="Plasmid 13"/>
</dbReference>
<dbReference type="AlphaFoldDB" id="A0A0W0R1Y4"/>
<dbReference type="EMBL" id="LNKA01000011">
    <property type="protein sequence ID" value="KTC65006.1"/>
    <property type="molecule type" value="Genomic_DNA"/>
</dbReference>
<dbReference type="Pfam" id="PF05794">
    <property type="entry name" value="Tcp11"/>
    <property type="match status" value="1"/>
</dbReference>
<evidence type="ECO:0000313" key="4">
    <source>
        <dbReference type="Proteomes" id="UP000054859"/>
    </source>
</evidence>
<geneLocation type="plasmid" evidence="3 5">
    <name>13</name>
</geneLocation>
<gene>
    <name evidence="2" type="ORF">Lade_1686</name>
    <name evidence="3" type="ORF">NCTC12735_00941</name>
</gene>
<dbReference type="PATRIC" id="fig|45056.6.peg.1740"/>
<feature type="compositionally biased region" description="Polar residues" evidence="1">
    <location>
        <begin position="7"/>
        <end position="22"/>
    </location>
</feature>
<dbReference type="OrthoDB" id="5651280at2"/>
<dbReference type="EMBL" id="LR134422">
    <property type="protein sequence ID" value="VEH85314.1"/>
    <property type="molecule type" value="Genomic_DNA"/>
</dbReference>
<evidence type="ECO:0000313" key="5">
    <source>
        <dbReference type="Proteomes" id="UP000281170"/>
    </source>
</evidence>
<feature type="region of interest" description="Disordered" evidence="1">
    <location>
        <begin position="1"/>
        <end position="22"/>
    </location>
</feature>